<protein>
    <submittedName>
        <fullName evidence="1">Uncharacterized protein</fullName>
    </submittedName>
</protein>
<organism evidence="1 2">
    <name type="scientific">Sphaerodactylus townsendi</name>
    <dbReference type="NCBI Taxonomy" id="933632"/>
    <lineage>
        <taxon>Eukaryota</taxon>
        <taxon>Metazoa</taxon>
        <taxon>Chordata</taxon>
        <taxon>Craniata</taxon>
        <taxon>Vertebrata</taxon>
        <taxon>Euteleostomi</taxon>
        <taxon>Lepidosauria</taxon>
        <taxon>Squamata</taxon>
        <taxon>Bifurcata</taxon>
        <taxon>Gekkota</taxon>
        <taxon>Sphaerodactylidae</taxon>
        <taxon>Sphaerodactylus</taxon>
    </lineage>
</organism>
<evidence type="ECO:0000313" key="2">
    <source>
        <dbReference type="Proteomes" id="UP000827872"/>
    </source>
</evidence>
<dbReference type="Proteomes" id="UP000827872">
    <property type="component" value="Linkage Group LG01"/>
</dbReference>
<keyword evidence="2" id="KW-1185">Reference proteome</keyword>
<dbReference type="EMBL" id="CM037614">
    <property type="protein sequence ID" value="KAH8017147.1"/>
    <property type="molecule type" value="Genomic_DNA"/>
</dbReference>
<evidence type="ECO:0000313" key="1">
    <source>
        <dbReference type="EMBL" id="KAH8017147.1"/>
    </source>
</evidence>
<comment type="caution">
    <text evidence="1">The sequence shown here is derived from an EMBL/GenBank/DDBJ whole genome shotgun (WGS) entry which is preliminary data.</text>
</comment>
<gene>
    <name evidence="1" type="ORF">K3G42_026647</name>
</gene>
<proteinExistence type="predicted"/>
<name>A0ACB8GCA0_9SAUR</name>
<accession>A0ACB8GCA0</accession>
<sequence>MRTVAPLKLHHLEEDVAAPTDKGGQAGRAGGGGAGLLFGSLEEVCSYSLVCLLWQLSDLSRCASEVFGGIQEQADSLGRRSAHLQRRLDGLRSLASRLDHRKVKIRICRRMLAAKREATSAKIVEIVGKEGLSIPHPTSHAPIMWPPYPGQAAKVGEVSHPTSLTSK</sequence>
<reference evidence="1" key="1">
    <citation type="submission" date="2021-08" db="EMBL/GenBank/DDBJ databases">
        <title>The first chromosome-level gecko genome reveals the dynamic sex chromosomes of Neotropical dwarf geckos (Sphaerodactylidae: Sphaerodactylus).</title>
        <authorList>
            <person name="Pinto B.J."/>
            <person name="Keating S.E."/>
            <person name="Gamble T."/>
        </authorList>
    </citation>
    <scope>NUCLEOTIDE SEQUENCE</scope>
    <source>
        <strain evidence="1">TG3544</strain>
    </source>
</reference>